<dbReference type="AlphaFoldDB" id="A0ABC8JW58"/>
<gene>
    <name evidence="1" type="ORF">ERUC_LOCUS15476</name>
</gene>
<evidence type="ECO:0000313" key="1">
    <source>
        <dbReference type="EMBL" id="CAH8340747.1"/>
    </source>
</evidence>
<dbReference type="Proteomes" id="UP001642260">
    <property type="component" value="Unassembled WGS sequence"/>
</dbReference>
<reference evidence="1 2" key="1">
    <citation type="submission" date="2022-03" db="EMBL/GenBank/DDBJ databases">
        <authorList>
            <person name="Macdonald S."/>
            <person name="Ahmed S."/>
            <person name="Newling K."/>
        </authorList>
    </citation>
    <scope>NUCLEOTIDE SEQUENCE [LARGE SCALE GENOMIC DNA]</scope>
</reference>
<keyword evidence="2" id="KW-1185">Reference proteome</keyword>
<comment type="caution">
    <text evidence="1">The sequence shown here is derived from an EMBL/GenBank/DDBJ whole genome shotgun (WGS) entry which is preliminary data.</text>
</comment>
<accession>A0ABC8JW58</accession>
<evidence type="ECO:0000313" key="2">
    <source>
        <dbReference type="Proteomes" id="UP001642260"/>
    </source>
</evidence>
<organism evidence="1 2">
    <name type="scientific">Eruca vesicaria subsp. sativa</name>
    <name type="common">Garden rocket</name>
    <name type="synonym">Eruca sativa</name>
    <dbReference type="NCBI Taxonomy" id="29727"/>
    <lineage>
        <taxon>Eukaryota</taxon>
        <taxon>Viridiplantae</taxon>
        <taxon>Streptophyta</taxon>
        <taxon>Embryophyta</taxon>
        <taxon>Tracheophyta</taxon>
        <taxon>Spermatophyta</taxon>
        <taxon>Magnoliopsida</taxon>
        <taxon>eudicotyledons</taxon>
        <taxon>Gunneridae</taxon>
        <taxon>Pentapetalae</taxon>
        <taxon>rosids</taxon>
        <taxon>malvids</taxon>
        <taxon>Brassicales</taxon>
        <taxon>Brassicaceae</taxon>
        <taxon>Brassiceae</taxon>
        <taxon>Eruca</taxon>
    </lineage>
</organism>
<sequence length="70" mass="7993">MVCIGDFCTVIVECGGLGFLSRHFASLTGRKGLIENDLISVWANPRLRRFFLDEAPKKKNYEKYFPKAPK</sequence>
<protein>
    <submittedName>
        <fullName evidence="1">Uncharacterized protein</fullName>
    </submittedName>
</protein>
<name>A0ABC8JW58_ERUVS</name>
<dbReference type="EMBL" id="CAKOAT010144155">
    <property type="protein sequence ID" value="CAH8340747.1"/>
    <property type="molecule type" value="Genomic_DNA"/>
</dbReference>
<proteinExistence type="predicted"/>